<gene>
    <name evidence="1" type="ORF">B4O97_04685</name>
</gene>
<evidence type="ECO:0000313" key="1">
    <source>
        <dbReference type="EMBL" id="ORC36924.1"/>
    </source>
</evidence>
<dbReference type="InterPro" id="IPR015867">
    <property type="entry name" value="N-reg_PII/ATP_PRibTrfase_C"/>
</dbReference>
<keyword evidence="2" id="KW-1185">Reference proteome</keyword>
<dbReference type="PANTHER" id="PTHR41774">
    <property type="match status" value="1"/>
</dbReference>
<dbReference type="AlphaFoldDB" id="A0A1Y1S0R6"/>
<dbReference type="Proteomes" id="UP000192343">
    <property type="component" value="Unassembled WGS sequence"/>
</dbReference>
<proteinExistence type="predicted"/>
<dbReference type="Gene3D" id="3.30.70.120">
    <property type="match status" value="1"/>
</dbReference>
<name>A0A1Y1S0R6_9SPIO</name>
<organism evidence="1 2">
    <name type="scientific">Marispirochaeta aestuarii</name>
    <dbReference type="NCBI Taxonomy" id="1963862"/>
    <lineage>
        <taxon>Bacteria</taxon>
        <taxon>Pseudomonadati</taxon>
        <taxon>Spirochaetota</taxon>
        <taxon>Spirochaetia</taxon>
        <taxon>Spirochaetales</taxon>
        <taxon>Spirochaetaceae</taxon>
        <taxon>Marispirochaeta</taxon>
    </lineage>
</organism>
<reference evidence="1 2" key="1">
    <citation type="submission" date="2017-03" db="EMBL/GenBank/DDBJ databases">
        <title>Draft Genome sequence of Marispirochaeta sp. strain JC444.</title>
        <authorList>
            <person name="Shivani Y."/>
            <person name="Subhash Y."/>
            <person name="Sasikala C."/>
            <person name="Ramana C."/>
        </authorList>
    </citation>
    <scope>NUCLEOTIDE SEQUENCE [LARGE SCALE GENOMIC DNA]</scope>
    <source>
        <strain evidence="1 2">JC444</strain>
    </source>
</reference>
<comment type="caution">
    <text evidence="1">The sequence shown here is derived from an EMBL/GenBank/DDBJ whole genome shotgun (WGS) entry which is preliminary data.</text>
</comment>
<dbReference type="STRING" id="1963862.B4O97_04685"/>
<dbReference type="SUPFAM" id="SSF102705">
    <property type="entry name" value="NIF3 (NGG1p interacting factor 3)-like"/>
    <property type="match status" value="1"/>
</dbReference>
<dbReference type="RefSeq" id="WP_083048785.1">
    <property type="nucleotide sequence ID" value="NZ_CAXXQO010000003.1"/>
</dbReference>
<dbReference type="PANTHER" id="PTHR41774:SF1">
    <property type="entry name" value="NGG1P INTERACTING FACTOR NIF3"/>
    <property type="match status" value="1"/>
</dbReference>
<dbReference type="EMBL" id="MWQY01000004">
    <property type="protein sequence ID" value="ORC36924.1"/>
    <property type="molecule type" value="Genomic_DNA"/>
</dbReference>
<sequence length="102" mass="11501">MYQLYFYVPESHKEKVKEACFGAGAGTIGEYSRCSWEVKGSGQFLPGDASTPFLGKKGQLQREPEYRVEMVLEDPLKEGVIQALKETHPYETPAFGLLRIEI</sequence>
<dbReference type="InterPro" id="IPR036069">
    <property type="entry name" value="DUF34/NIF3_sf"/>
</dbReference>
<dbReference type="OrthoDB" id="1690807at2"/>
<accession>A0A1Y1S0R6</accession>
<protein>
    <submittedName>
        <fullName evidence="1">NGG1p interacting factor NIF3</fullName>
    </submittedName>
</protein>
<evidence type="ECO:0000313" key="2">
    <source>
        <dbReference type="Proteomes" id="UP000192343"/>
    </source>
</evidence>